<evidence type="ECO:0000313" key="1">
    <source>
        <dbReference type="EMBL" id="KAI9916947.1"/>
    </source>
</evidence>
<name>A0ACC0WEY6_9STRA</name>
<sequence>MYVSGIELRARLFPHTLLLFPHTQLLFPHALGGVCGNSRSRKTNMIRKRLADENDVKHIRFTRSVSSTSATFLAIGVHVLELLLIVSHISKPSAFCSNECQPN</sequence>
<organism evidence="1 2">
    <name type="scientific">Peronosclerospora sorghi</name>
    <dbReference type="NCBI Taxonomy" id="230839"/>
    <lineage>
        <taxon>Eukaryota</taxon>
        <taxon>Sar</taxon>
        <taxon>Stramenopiles</taxon>
        <taxon>Oomycota</taxon>
        <taxon>Peronosporomycetes</taxon>
        <taxon>Peronosporales</taxon>
        <taxon>Peronosporaceae</taxon>
        <taxon>Peronosclerospora</taxon>
    </lineage>
</organism>
<reference evidence="1 2" key="1">
    <citation type="journal article" date="2022" name="bioRxiv">
        <title>The genome of the oomycete Peronosclerospora sorghi, a cosmopolitan pathogen of maize and sorghum, is inflated with dispersed pseudogenes.</title>
        <authorList>
            <person name="Fletcher K."/>
            <person name="Martin F."/>
            <person name="Isakeit T."/>
            <person name="Cavanaugh K."/>
            <person name="Magill C."/>
            <person name="Michelmore R."/>
        </authorList>
    </citation>
    <scope>NUCLEOTIDE SEQUENCE [LARGE SCALE GENOMIC DNA]</scope>
    <source>
        <strain evidence="1">P6</strain>
    </source>
</reference>
<proteinExistence type="predicted"/>
<dbReference type="Proteomes" id="UP001163321">
    <property type="component" value="Chromosome 2"/>
</dbReference>
<keyword evidence="2" id="KW-1185">Reference proteome</keyword>
<accession>A0ACC0WEY6</accession>
<evidence type="ECO:0000313" key="2">
    <source>
        <dbReference type="Proteomes" id="UP001163321"/>
    </source>
</evidence>
<comment type="caution">
    <text evidence="1">The sequence shown here is derived from an EMBL/GenBank/DDBJ whole genome shotgun (WGS) entry which is preliminary data.</text>
</comment>
<dbReference type="EMBL" id="CM047581">
    <property type="protein sequence ID" value="KAI9916947.1"/>
    <property type="molecule type" value="Genomic_DNA"/>
</dbReference>
<gene>
    <name evidence="1" type="ORF">PsorP6_016838</name>
</gene>
<protein>
    <submittedName>
        <fullName evidence="1">Uncharacterized protein</fullName>
    </submittedName>
</protein>